<reference evidence="3" key="1">
    <citation type="submission" date="2020-10" db="EMBL/GenBank/DDBJ databases">
        <authorList>
            <person name="Gilroy R."/>
        </authorList>
    </citation>
    <scope>NUCLEOTIDE SEQUENCE</scope>
    <source>
        <strain evidence="3">CHK195-11698</strain>
    </source>
</reference>
<sequence length="267" mass="31415">MERPSRMSKYKELREGIKTDVSATSTSNHDTVKELNSLSDTDFLREFPQIDDEEPVKPAKLRSANKEDTLVESLTLDTINSQVDEELQRALTRVREDAGQDDFNTRMDILNKIRQSQAASSLQESFADDEEEEEEVAQEEEEVYEEEEDEDESPSRARFGLFRRHQDDEEEEEDEEYEEYDEYDDEEEEEESSDHRRFGFLKRHHDDEEEEEDDEEPTIRVAHIDEEEEEEDDAEHSKFVKVLNGIIVILVLILVGLLVYFASEFFL</sequence>
<organism evidence="3 4">
    <name type="scientific">Candidatus Fimiplasma intestinipullorum</name>
    <dbReference type="NCBI Taxonomy" id="2840825"/>
    <lineage>
        <taxon>Bacteria</taxon>
        <taxon>Bacillati</taxon>
        <taxon>Bacillota</taxon>
        <taxon>Clostridia</taxon>
        <taxon>Eubacteriales</taxon>
        <taxon>Candidatus Fimiplasma</taxon>
    </lineage>
</organism>
<protein>
    <submittedName>
        <fullName evidence="3">Uncharacterized protein</fullName>
    </submittedName>
</protein>
<feature type="region of interest" description="Disordered" evidence="1">
    <location>
        <begin position="115"/>
        <end position="234"/>
    </location>
</feature>
<keyword evidence="2" id="KW-0812">Transmembrane</keyword>
<keyword evidence="2" id="KW-1133">Transmembrane helix</keyword>
<dbReference type="Proteomes" id="UP000824175">
    <property type="component" value="Unassembled WGS sequence"/>
</dbReference>
<dbReference type="EMBL" id="DVMJ01000036">
    <property type="protein sequence ID" value="HIU13282.1"/>
    <property type="molecule type" value="Genomic_DNA"/>
</dbReference>
<feature type="compositionally biased region" description="Acidic residues" evidence="1">
    <location>
        <begin position="225"/>
        <end position="234"/>
    </location>
</feature>
<feature type="compositionally biased region" description="Acidic residues" evidence="1">
    <location>
        <begin position="207"/>
        <end position="216"/>
    </location>
</feature>
<dbReference type="AlphaFoldDB" id="A0A9D1HP15"/>
<evidence type="ECO:0000256" key="1">
    <source>
        <dbReference type="SAM" id="MobiDB-lite"/>
    </source>
</evidence>
<evidence type="ECO:0000256" key="2">
    <source>
        <dbReference type="SAM" id="Phobius"/>
    </source>
</evidence>
<feature type="compositionally biased region" description="Acidic residues" evidence="1">
    <location>
        <begin position="126"/>
        <end position="152"/>
    </location>
</feature>
<accession>A0A9D1HP15</accession>
<feature type="transmembrane region" description="Helical" evidence="2">
    <location>
        <begin position="242"/>
        <end position="262"/>
    </location>
</feature>
<keyword evidence="2" id="KW-0472">Membrane</keyword>
<feature type="compositionally biased region" description="Acidic residues" evidence="1">
    <location>
        <begin position="168"/>
        <end position="192"/>
    </location>
</feature>
<feature type="compositionally biased region" description="Basic and acidic residues" evidence="1">
    <location>
        <begin position="1"/>
        <end position="18"/>
    </location>
</feature>
<feature type="compositionally biased region" description="Polar residues" evidence="1">
    <location>
        <begin position="115"/>
        <end position="124"/>
    </location>
</feature>
<gene>
    <name evidence="3" type="ORF">IAD15_04355</name>
</gene>
<evidence type="ECO:0000313" key="4">
    <source>
        <dbReference type="Proteomes" id="UP000824175"/>
    </source>
</evidence>
<name>A0A9D1HP15_9FIRM</name>
<comment type="caution">
    <text evidence="3">The sequence shown here is derived from an EMBL/GenBank/DDBJ whole genome shotgun (WGS) entry which is preliminary data.</text>
</comment>
<proteinExistence type="predicted"/>
<feature type="region of interest" description="Disordered" evidence="1">
    <location>
        <begin position="1"/>
        <end position="28"/>
    </location>
</feature>
<evidence type="ECO:0000313" key="3">
    <source>
        <dbReference type="EMBL" id="HIU13282.1"/>
    </source>
</evidence>
<reference evidence="3" key="2">
    <citation type="journal article" date="2021" name="PeerJ">
        <title>Extensive microbial diversity within the chicken gut microbiome revealed by metagenomics and culture.</title>
        <authorList>
            <person name="Gilroy R."/>
            <person name="Ravi A."/>
            <person name="Getino M."/>
            <person name="Pursley I."/>
            <person name="Horton D.L."/>
            <person name="Alikhan N.F."/>
            <person name="Baker D."/>
            <person name="Gharbi K."/>
            <person name="Hall N."/>
            <person name="Watson M."/>
            <person name="Adriaenssens E.M."/>
            <person name="Foster-Nyarko E."/>
            <person name="Jarju S."/>
            <person name="Secka A."/>
            <person name="Antonio M."/>
            <person name="Oren A."/>
            <person name="Chaudhuri R.R."/>
            <person name="La Ragione R."/>
            <person name="Hildebrand F."/>
            <person name="Pallen M.J."/>
        </authorList>
    </citation>
    <scope>NUCLEOTIDE SEQUENCE</scope>
    <source>
        <strain evidence="3">CHK195-11698</strain>
    </source>
</reference>